<dbReference type="EMBL" id="HACM01006872">
    <property type="protein sequence ID" value="CRZ07314.1"/>
    <property type="molecule type" value="Transcribed_RNA"/>
</dbReference>
<evidence type="ECO:0000313" key="1">
    <source>
        <dbReference type="EMBL" id="CRZ07313.1"/>
    </source>
</evidence>
<dbReference type="AlphaFoldDB" id="A0A0H5QZC6"/>
<dbReference type="EMBL" id="HACM01006868">
    <property type="protein sequence ID" value="CRZ07310.1"/>
    <property type="molecule type" value="Transcribed_RNA"/>
</dbReference>
<accession>A0A0H5QZC6</accession>
<dbReference type="EMBL" id="HACM01006869">
    <property type="protein sequence ID" value="CRZ07311.1"/>
    <property type="molecule type" value="Transcribed_RNA"/>
</dbReference>
<dbReference type="EMBL" id="HACM01006870">
    <property type="protein sequence ID" value="CRZ07312.1"/>
    <property type="molecule type" value="Transcribed_RNA"/>
</dbReference>
<organism evidence="1">
    <name type="scientific">Spongospora subterranea</name>
    <dbReference type="NCBI Taxonomy" id="70186"/>
    <lineage>
        <taxon>Eukaryota</taxon>
        <taxon>Sar</taxon>
        <taxon>Rhizaria</taxon>
        <taxon>Endomyxa</taxon>
        <taxon>Phytomyxea</taxon>
        <taxon>Plasmodiophorida</taxon>
        <taxon>Plasmodiophoridae</taxon>
        <taxon>Spongospora</taxon>
    </lineage>
</organism>
<proteinExistence type="predicted"/>
<dbReference type="EMBL" id="HACM01006871">
    <property type="protein sequence ID" value="CRZ07313.1"/>
    <property type="molecule type" value="Transcribed_RNA"/>
</dbReference>
<name>A0A0H5QZC6_9EUKA</name>
<protein>
    <submittedName>
        <fullName evidence="1">Uncharacterized protein</fullName>
    </submittedName>
</protein>
<sequence>MVKNGASPNSIFFFLNGEVLRAILQRTNTLLFVTNLLCLKILQEEKENEWGNTQTRCTQRKKGAKMASTMHSNCRNTGTSGRSILCYHNIQIPDIIFQTSSVVSISSPAYISSRI</sequence>
<reference evidence="1" key="1">
    <citation type="submission" date="2015-04" db="EMBL/GenBank/DDBJ databases">
        <title>The genome sequence of the plant pathogenic Rhizarian Plasmodiophora brassicae reveals insights in its biotrophic life cycle and the origin of chitin synthesis.</title>
        <authorList>
            <person name="Schwelm A."/>
            <person name="Fogelqvist J."/>
            <person name="Knaust A."/>
            <person name="Julke S."/>
            <person name="Lilja T."/>
            <person name="Dhandapani V."/>
            <person name="Bonilla-Rosso G."/>
            <person name="Karlsson M."/>
            <person name="Shevchenko A."/>
            <person name="Choi S.R."/>
            <person name="Kim H.G."/>
            <person name="Park J.Y."/>
            <person name="Lim Y.P."/>
            <person name="Ludwig-Muller J."/>
            <person name="Dixelius C."/>
        </authorList>
    </citation>
    <scope>NUCLEOTIDE SEQUENCE</scope>
    <source>
        <tissue evidence="1">Potato root galls</tissue>
    </source>
</reference>